<feature type="transmembrane region" description="Helical" evidence="1">
    <location>
        <begin position="96"/>
        <end position="114"/>
    </location>
</feature>
<evidence type="ECO:0000256" key="1">
    <source>
        <dbReference type="SAM" id="Phobius"/>
    </source>
</evidence>
<feature type="transmembrane region" description="Helical" evidence="1">
    <location>
        <begin position="70"/>
        <end position="90"/>
    </location>
</feature>
<reference evidence="3" key="1">
    <citation type="journal article" date="2019" name="Int. J. Syst. Evol. Microbiol.">
        <title>The Global Catalogue of Microorganisms (GCM) 10K type strain sequencing project: providing services to taxonomists for standard genome sequencing and annotation.</title>
        <authorList>
            <consortium name="The Broad Institute Genomics Platform"/>
            <consortium name="The Broad Institute Genome Sequencing Center for Infectious Disease"/>
            <person name="Wu L."/>
            <person name="Ma J."/>
        </authorList>
    </citation>
    <scope>NUCLEOTIDE SEQUENCE [LARGE SCALE GENOMIC DNA]</scope>
    <source>
        <strain evidence="3">KCTC 12847</strain>
    </source>
</reference>
<keyword evidence="3" id="KW-1185">Reference proteome</keyword>
<dbReference type="Proteomes" id="UP001595640">
    <property type="component" value="Unassembled WGS sequence"/>
</dbReference>
<feature type="transmembrane region" description="Helical" evidence="1">
    <location>
        <begin position="43"/>
        <end position="63"/>
    </location>
</feature>
<comment type="caution">
    <text evidence="2">The sequence shown here is derived from an EMBL/GenBank/DDBJ whole genome shotgun (WGS) entry which is preliminary data.</text>
</comment>
<accession>A0ABV7LZW1</accession>
<dbReference type="RefSeq" id="WP_019019369.1">
    <property type="nucleotide sequence ID" value="NZ_BMXD01000002.1"/>
</dbReference>
<evidence type="ECO:0000313" key="2">
    <source>
        <dbReference type="EMBL" id="MFC3292178.1"/>
    </source>
</evidence>
<dbReference type="EMBL" id="JBHRUH010000015">
    <property type="protein sequence ID" value="MFC3292178.1"/>
    <property type="molecule type" value="Genomic_DNA"/>
</dbReference>
<protein>
    <submittedName>
        <fullName evidence="2">Uncharacterized protein</fullName>
    </submittedName>
</protein>
<name>A0ABV7LZW1_9GAMM</name>
<keyword evidence="1" id="KW-1133">Transmembrane helix</keyword>
<evidence type="ECO:0000313" key="3">
    <source>
        <dbReference type="Proteomes" id="UP001595640"/>
    </source>
</evidence>
<sequence>MAKHSRGVAYGAWLLLAISIVALIVAAINTFNVGNGIAYTPGTYLVLFSTAMLVIGSLLITFVRSMPRWLSGLIAFLLLIDLLGTGLASYLLEATILVWLMVAGLVAWLIHVFADPASGKRSHPTATNREAMTS</sequence>
<proteinExistence type="predicted"/>
<keyword evidence="1" id="KW-0812">Transmembrane</keyword>
<organism evidence="2 3">
    <name type="scientific">Modicisalibacter luteus</name>
    <dbReference type="NCBI Taxonomy" id="453962"/>
    <lineage>
        <taxon>Bacteria</taxon>
        <taxon>Pseudomonadati</taxon>
        <taxon>Pseudomonadota</taxon>
        <taxon>Gammaproteobacteria</taxon>
        <taxon>Oceanospirillales</taxon>
        <taxon>Halomonadaceae</taxon>
        <taxon>Modicisalibacter</taxon>
    </lineage>
</organism>
<keyword evidence="1" id="KW-0472">Membrane</keyword>
<gene>
    <name evidence="2" type="ORF">ACFOEI_08850</name>
</gene>
<feature type="transmembrane region" description="Helical" evidence="1">
    <location>
        <begin position="12"/>
        <end position="31"/>
    </location>
</feature>